<dbReference type="Gene3D" id="3.40.1280.10">
    <property type="match status" value="1"/>
</dbReference>
<gene>
    <name evidence="2" type="ORF">BE21_52165</name>
</gene>
<evidence type="ECO:0000313" key="3">
    <source>
        <dbReference type="Proteomes" id="UP000075502"/>
    </source>
</evidence>
<reference evidence="2 3" key="1">
    <citation type="submission" date="2014-02" db="EMBL/GenBank/DDBJ databases">
        <title>The small core and large imbalanced accessory genome model reveals a collaborative survival strategy of Sorangium cellulosum strains in nature.</title>
        <authorList>
            <person name="Han K."/>
            <person name="Peng R."/>
            <person name="Blom J."/>
            <person name="Li Y.-Z."/>
        </authorList>
    </citation>
    <scope>NUCLEOTIDE SEQUENCE [LARGE SCALE GENOMIC DNA]</scope>
    <source>
        <strain evidence="2 3">So0007-03</strain>
    </source>
</reference>
<comment type="caution">
    <text evidence="2">The sequence shown here is derived from an EMBL/GenBank/DDBJ whole genome shotgun (WGS) entry which is preliminary data.</text>
</comment>
<organism evidence="2 3">
    <name type="scientific">Sorangium cellulosum</name>
    <name type="common">Polyangium cellulosum</name>
    <dbReference type="NCBI Taxonomy" id="56"/>
    <lineage>
        <taxon>Bacteria</taxon>
        <taxon>Pseudomonadati</taxon>
        <taxon>Myxococcota</taxon>
        <taxon>Polyangia</taxon>
        <taxon>Polyangiales</taxon>
        <taxon>Polyangiaceae</taxon>
        <taxon>Sorangium</taxon>
    </lineage>
</organism>
<feature type="domain" description="tRNA (guanine-N(1)-)-methyltransferase C-terminal" evidence="1">
    <location>
        <begin position="3"/>
        <end position="186"/>
    </location>
</feature>
<evidence type="ECO:0000259" key="1">
    <source>
        <dbReference type="Pfam" id="PF09936"/>
    </source>
</evidence>
<dbReference type="Pfam" id="PF09936">
    <property type="entry name" value="Methyltrn_RNA_4"/>
    <property type="match status" value="1"/>
</dbReference>
<dbReference type="Proteomes" id="UP000075502">
    <property type="component" value="Unassembled WGS sequence"/>
</dbReference>
<sequence length="191" mass="20554">MRLSLALVHYPVLDRAGEAVTTAITNLDLHDMARSARTYGAERLFVVHPVAAQRALAERIREHWVLGSGKRRIPDRAVALDVLSVVPSLEDVYGALSSEGRAGVEVWTTAAASRGLPVTSYAETRARLAQASRPVLILFGTGWGLTPEIIADADLRIEPIRAAASTGYNHLSVRAACAITLDRLLGDRHAG</sequence>
<protein>
    <recommendedName>
        <fullName evidence="1">tRNA (guanine-N(1)-)-methyltransferase C-terminal domain-containing protein</fullName>
    </recommendedName>
</protein>
<name>A0A150TFD2_SORCE</name>
<dbReference type="InterPro" id="IPR019230">
    <property type="entry name" value="RNA_MeTrfase_C_dom"/>
</dbReference>
<accession>A0A150TFD2</accession>
<evidence type="ECO:0000313" key="2">
    <source>
        <dbReference type="EMBL" id="KYG03342.1"/>
    </source>
</evidence>
<dbReference type="AlphaFoldDB" id="A0A150TFD2"/>
<proteinExistence type="predicted"/>
<dbReference type="InterPro" id="IPR029026">
    <property type="entry name" value="tRNA_m1G_MTases_N"/>
</dbReference>
<dbReference type="EMBL" id="JEME01002741">
    <property type="protein sequence ID" value="KYG03342.1"/>
    <property type="molecule type" value="Genomic_DNA"/>
</dbReference>